<evidence type="ECO:0000256" key="6">
    <source>
        <dbReference type="ARBA" id="ARBA00022475"/>
    </source>
</evidence>
<dbReference type="AlphaFoldDB" id="K2JRY0"/>
<dbReference type="GO" id="GO:0015097">
    <property type="term" value="F:mercury ion transmembrane transporter activity"/>
    <property type="evidence" value="ECO:0007669"/>
    <property type="project" value="InterPro"/>
</dbReference>
<proteinExistence type="inferred from homology"/>
<evidence type="ECO:0000256" key="2">
    <source>
        <dbReference type="ARBA" id="ARBA00008224"/>
    </source>
</evidence>
<evidence type="ECO:0000256" key="4">
    <source>
        <dbReference type="ARBA" id="ARBA00022448"/>
    </source>
</evidence>
<keyword evidence="4" id="KW-0813">Transport</keyword>
<keyword evidence="5" id="KW-0475">Mercuric resistance</keyword>
<dbReference type="eggNOG" id="COG2608">
    <property type="taxonomic scope" value="Bacteria"/>
</dbReference>
<evidence type="ECO:0000256" key="7">
    <source>
        <dbReference type="ARBA" id="ARBA00022519"/>
    </source>
</evidence>
<evidence type="ECO:0000256" key="13">
    <source>
        <dbReference type="ARBA" id="ARBA00030934"/>
    </source>
</evidence>
<dbReference type="GO" id="GO:0046872">
    <property type="term" value="F:metal ion binding"/>
    <property type="evidence" value="ECO:0007669"/>
    <property type="project" value="UniProtKB-KW"/>
</dbReference>
<evidence type="ECO:0000256" key="15">
    <source>
        <dbReference type="SAM" id="Phobius"/>
    </source>
</evidence>
<feature type="transmembrane region" description="Helical" evidence="15">
    <location>
        <begin position="110"/>
        <end position="128"/>
    </location>
</feature>
<feature type="transmembrane region" description="Helical" evidence="15">
    <location>
        <begin position="23"/>
        <end position="56"/>
    </location>
</feature>
<evidence type="ECO:0000256" key="10">
    <source>
        <dbReference type="ARBA" id="ARBA00022914"/>
    </source>
</evidence>
<accession>K2JRY0</accession>
<dbReference type="STRING" id="1207063.P24_18072"/>
<gene>
    <name evidence="16" type="ORF">P24_18072</name>
</gene>
<evidence type="ECO:0000256" key="8">
    <source>
        <dbReference type="ARBA" id="ARBA00022692"/>
    </source>
</evidence>
<keyword evidence="11 15" id="KW-1133">Transmembrane helix</keyword>
<keyword evidence="9" id="KW-0479">Metal-binding</keyword>
<dbReference type="RefSeq" id="WP_008946214.1">
    <property type="nucleotide sequence ID" value="NZ_AMRL01000041.1"/>
</dbReference>
<dbReference type="Gene3D" id="1.10.287.910">
    <property type="entry name" value="bacterial mercury transporter, merf"/>
    <property type="match status" value="1"/>
</dbReference>
<evidence type="ECO:0000256" key="1">
    <source>
        <dbReference type="ARBA" id="ARBA00004429"/>
    </source>
</evidence>
<dbReference type="Proteomes" id="UP000006746">
    <property type="component" value="Unassembled WGS sequence"/>
</dbReference>
<keyword evidence="8 15" id="KW-0812">Transmembrane</keyword>
<keyword evidence="10" id="KW-0476">Mercury</keyword>
<evidence type="ECO:0000256" key="3">
    <source>
        <dbReference type="ARBA" id="ARBA00017053"/>
    </source>
</evidence>
<dbReference type="EMBL" id="AMRL01000041">
    <property type="protein sequence ID" value="EKE67940.1"/>
    <property type="molecule type" value="Genomic_DNA"/>
</dbReference>
<dbReference type="InterPro" id="IPR003457">
    <property type="entry name" value="Transprt_MerT"/>
</dbReference>
<evidence type="ECO:0000313" key="16">
    <source>
        <dbReference type="EMBL" id="EKE67940.1"/>
    </source>
</evidence>
<evidence type="ECO:0000256" key="9">
    <source>
        <dbReference type="ARBA" id="ARBA00022723"/>
    </source>
</evidence>
<dbReference type="GO" id="GO:0005886">
    <property type="term" value="C:plasma membrane"/>
    <property type="evidence" value="ECO:0007669"/>
    <property type="project" value="UniProtKB-SubCell"/>
</dbReference>
<evidence type="ECO:0000256" key="12">
    <source>
        <dbReference type="ARBA" id="ARBA00023136"/>
    </source>
</evidence>
<keyword evidence="7" id="KW-0997">Cell inner membrane</keyword>
<comment type="caution">
    <text evidence="16">The sequence shown here is derived from an EMBL/GenBank/DDBJ whole genome shotgun (WGS) entry which is preliminary data.</text>
</comment>
<comment type="similarity">
    <text evidence="2">Belongs to the MerT family.</text>
</comment>
<name>K2JRY0_9PROT</name>
<dbReference type="Pfam" id="PF02411">
    <property type="entry name" value="MerT"/>
    <property type="match status" value="1"/>
</dbReference>
<evidence type="ECO:0000256" key="5">
    <source>
        <dbReference type="ARBA" id="ARBA00022466"/>
    </source>
</evidence>
<reference evidence="16 17" key="1">
    <citation type="journal article" date="2012" name="J. Bacteriol.">
        <title>Genome Sequence of Oceanibaculum indicum Type Strain P24.</title>
        <authorList>
            <person name="Lai Q."/>
            <person name="Shao Z."/>
        </authorList>
    </citation>
    <scope>NUCLEOTIDE SEQUENCE [LARGE SCALE GENOMIC DNA]</scope>
    <source>
        <strain evidence="16 17">P24</strain>
    </source>
</reference>
<keyword evidence="6" id="KW-1003">Cell membrane</keyword>
<keyword evidence="12 15" id="KW-0472">Membrane</keyword>
<comment type="function">
    <text evidence="14">Involved in mercury resistance. Probably transfers a mercuric ion from the periplasmic Hg(2+)-binding protein MerP to the cytoplasmic mercuric reductase MerA.</text>
</comment>
<comment type="subcellular location">
    <subcellularLocation>
        <location evidence="1">Cell inner membrane</location>
        <topology evidence="1">Multi-pass membrane protein</topology>
    </subcellularLocation>
</comment>
<keyword evidence="17" id="KW-1185">Reference proteome</keyword>
<sequence length="132" mass="14392">MRDIDTDLGTLPRPVNIPDRRKGWFAVGGVLGAVLASSCCIVPLALVTVGVSGAWIGNLTALEPYKPYFATVTVVLIGLGFWHVYFKPKSACEDGTYCARPESSRLTKTALWLATVLVLLAITINYWAPLFY</sequence>
<organism evidence="16 17">
    <name type="scientific">Oceanibaculum indicum P24</name>
    <dbReference type="NCBI Taxonomy" id="1207063"/>
    <lineage>
        <taxon>Bacteria</taxon>
        <taxon>Pseudomonadati</taxon>
        <taxon>Pseudomonadota</taxon>
        <taxon>Alphaproteobacteria</taxon>
        <taxon>Rhodospirillales</taxon>
        <taxon>Oceanibaculaceae</taxon>
        <taxon>Oceanibaculum</taxon>
    </lineage>
</organism>
<feature type="transmembrane region" description="Helical" evidence="15">
    <location>
        <begin position="68"/>
        <end position="86"/>
    </location>
</feature>
<evidence type="ECO:0000256" key="11">
    <source>
        <dbReference type="ARBA" id="ARBA00022989"/>
    </source>
</evidence>
<protein>
    <recommendedName>
        <fullName evidence="3">Mercuric transport protein MerT</fullName>
    </recommendedName>
    <alternativeName>
        <fullName evidence="13">Mercury ion transport protein</fullName>
    </alternativeName>
</protein>
<evidence type="ECO:0000313" key="17">
    <source>
        <dbReference type="Proteomes" id="UP000006746"/>
    </source>
</evidence>
<evidence type="ECO:0000256" key="14">
    <source>
        <dbReference type="ARBA" id="ARBA00045720"/>
    </source>
</evidence>